<dbReference type="SUPFAM" id="SSF53067">
    <property type="entry name" value="Actin-like ATPase domain"/>
    <property type="match status" value="1"/>
</dbReference>
<evidence type="ECO:0000313" key="2">
    <source>
        <dbReference type="Proteomes" id="UP000325187"/>
    </source>
</evidence>
<dbReference type="PANTHER" id="PTHR18964:SF174">
    <property type="entry name" value="D-ALLOSE KINASE-RELATED"/>
    <property type="match status" value="1"/>
</dbReference>
<dbReference type="EMBL" id="BKCM01000005">
    <property type="protein sequence ID" value="GER00627.1"/>
    <property type="molecule type" value="Genomic_DNA"/>
</dbReference>
<proteinExistence type="predicted"/>
<dbReference type="Proteomes" id="UP000325187">
    <property type="component" value="Unassembled WGS sequence"/>
</dbReference>
<dbReference type="InterPro" id="IPR049874">
    <property type="entry name" value="ROK_cs"/>
</dbReference>
<name>A0A5A7MXM8_9PROT</name>
<dbReference type="Gene3D" id="3.30.420.40">
    <property type="match status" value="2"/>
</dbReference>
<dbReference type="Pfam" id="PF00480">
    <property type="entry name" value="ROK"/>
    <property type="match status" value="1"/>
</dbReference>
<keyword evidence="2" id="KW-1185">Reference proteome</keyword>
<keyword evidence="1" id="KW-0808">Transferase</keyword>
<organism evidence="1 2">
    <name type="scientific">Iodidimonas gelatinilytica</name>
    <dbReference type="NCBI Taxonomy" id="1236966"/>
    <lineage>
        <taxon>Bacteria</taxon>
        <taxon>Pseudomonadati</taxon>
        <taxon>Pseudomonadota</taxon>
        <taxon>Alphaproteobacteria</taxon>
        <taxon>Iodidimonadales</taxon>
        <taxon>Iodidimonadaceae</taxon>
        <taxon>Iodidimonas</taxon>
    </lineage>
</organism>
<evidence type="ECO:0000313" key="1">
    <source>
        <dbReference type="EMBL" id="GER00627.1"/>
    </source>
</evidence>
<reference evidence="1 2" key="1">
    <citation type="submission" date="2019-09" db="EMBL/GenBank/DDBJ databases">
        <title>NBRP : Genome information of microbial organism related human and environment.</title>
        <authorList>
            <person name="Hattori M."/>
            <person name="Oshima K."/>
            <person name="Inaba H."/>
            <person name="Suda W."/>
            <person name="Sakamoto M."/>
            <person name="Iino T."/>
            <person name="Kitahara M."/>
            <person name="Oshida Y."/>
            <person name="Iida T."/>
            <person name="Kudo T."/>
            <person name="Itoh T."/>
            <person name="Ohkuma M."/>
        </authorList>
    </citation>
    <scope>NUCLEOTIDE SEQUENCE [LARGE SCALE GENOMIC DNA]</scope>
    <source>
        <strain evidence="1 2">Mie-1</strain>
    </source>
</reference>
<gene>
    <name evidence="1" type="ORF">JCM17845_12500</name>
</gene>
<accession>A0A5A7MXM8</accession>
<comment type="caution">
    <text evidence="1">The sequence shown here is derived from an EMBL/GenBank/DDBJ whole genome shotgun (WGS) entry which is preliminary data.</text>
</comment>
<sequence>MTMHIGIDLGGTKIEIAALSPNGTELLRMRKPAPSRDYDQTVRTIADLVGEVQQKLERPGTVGIGTPGTVSRRTGLMKNAYATALNDRPFKADIEAMLGRPIKLANDGNCFALSEAIDGAGKDADVVFGVIVGTGCGGGLVVHRHVLEGVNSIAGEWGHNPLPAPDDSERAGFSHYDGGEGTIEAFLCGAGLVHDYKRVFGETLTAPEIAAADTPQKEQTMVRYEQRMAKALASVINLVDPQVIVLGGGLSNIERLYDNVPKYWGDWVFSDHVETQLKPNVHGDSSGVRGAAWLWVDS</sequence>
<dbReference type="CDD" id="cd24066">
    <property type="entry name" value="ASKHA_NBD_ROK_EcFRK-like"/>
    <property type="match status" value="1"/>
</dbReference>
<dbReference type="PANTHER" id="PTHR18964">
    <property type="entry name" value="ROK (REPRESSOR, ORF, KINASE) FAMILY"/>
    <property type="match status" value="1"/>
</dbReference>
<dbReference type="InterPro" id="IPR043129">
    <property type="entry name" value="ATPase_NBD"/>
</dbReference>
<dbReference type="GO" id="GO:0004396">
    <property type="term" value="F:hexokinase activity"/>
    <property type="evidence" value="ECO:0007669"/>
    <property type="project" value="TreeGrafter"/>
</dbReference>
<dbReference type="PROSITE" id="PS01125">
    <property type="entry name" value="ROK"/>
    <property type="match status" value="1"/>
</dbReference>
<dbReference type="InterPro" id="IPR000600">
    <property type="entry name" value="ROK"/>
</dbReference>
<keyword evidence="1" id="KW-0418">Kinase</keyword>
<protein>
    <submittedName>
        <fullName evidence="1">Fructokinase</fullName>
    </submittedName>
</protein>
<dbReference type="AlphaFoldDB" id="A0A5A7MXM8"/>